<accession>A0ABN0XKP7</accession>
<dbReference type="Gene3D" id="3.90.320.10">
    <property type="match status" value="1"/>
</dbReference>
<dbReference type="InterPro" id="IPR011604">
    <property type="entry name" value="PDDEXK-like_dom_sf"/>
</dbReference>
<dbReference type="Proteomes" id="UP001501757">
    <property type="component" value="Unassembled WGS sequence"/>
</dbReference>
<protein>
    <submittedName>
        <fullName evidence="1">GxxExxY protein</fullName>
    </submittedName>
</protein>
<organism evidence="1 2">
    <name type="scientific">Bowmanella denitrificans</name>
    <dbReference type="NCBI Taxonomy" id="366582"/>
    <lineage>
        <taxon>Bacteria</taxon>
        <taxon>Pseudomonadati</taxon>
        <taxon>Pseudomonadota</taxon>
        <taxon>Gammaproteobacteria</taxon>
        <taxon>Alteromonadales</taxon>
        <taxon>Alteromonadaceae</taxon>
        <taxon>Bowmanella</taxon>
    </lineage>
</organism>
<reference evidence="1 2" key="1">
    <citation type="journal article" date="2019" name="Int. J. Syst. Evol. Microbiol.">
        <title>The Global Catalogue of Microorganisms (GCM) 10K type strain sequencing project: providing services to taxonomists for standard genome sequencing and annotation.</title>
        <authorList>
            <consortium name="The Broad Institute Genomics Platform"/>
            <consortium name="The Broad Institute Genome Sequencing Center for Infectious Disease"/>
            <person name="Wu L."/>
            <person name="Ma J."/>
        </authorList>
    </citation>
    <scope>NUCLEOTIDE SEQUENCE [LARGE SCALE GENOMIC DNA]</scope>
    <source>
        <strain evidence="1 2">JCM 13378</strain>
    </source>
</reference>
<name>A0ABN0XKP7_9ALTE</name>
<dbReference type="RefSeq" id="WP_343846461.1">
    <property type="nucleotide sequence ID" value="NZ_BAAAEI010000021.1"/>
</dbReference>
<proteinExistence type="predicted"/>
<dbReference type="InterPro" id="IPR026350">
    <property type="entry name" value="GxxExxY"/>
</dbReference>
<dbReference type="NCBIfam" id="TIGR04256">
    <property type="entry name" value="GxxExxY"/>
    <property type="match status" value="1"/>
</dbReference>
<evidence type="ECO:0000313" key="2">
    <source>
        <dbReference type="Proteomes" id="UP001501757"/>
    </source>
</evidence>
<comment type="caution">
    <text evidence="1">The sequence shown here is derived from an EMBL/GenBank/DDBJ whole genome shotgun (WGS) entry which is preliminary data.</text>
</comment>
<evidence type="ECO:0000313" key="1">
    <source>
        <dbReference type="EMBL" id="GAA0366535.1"/>
    </source>
</evidence>
<sequence length="129" mass="14400">MHLTENQLGSRIIHHAIALHKEVGPGLFESVYEVVLADALAKEGYKVERQSVVPIVIRGIQFDEGFRVDLIVEDKVLLELKSVSDIHNQHKKQLLTYLKLTGIKLGYVLNFGAATMREGIVRIVNGLVS</sequence>
<gene>
    <name evidence="1" type="ORF">GCM10009092_33610</name>
</gene>
<dbReference type="Pfam" id="PF13366">
    <property type="entry name" value="PDDEXK_3"/>
    <property type="match status" value="1"/>
</dbReference>
<keyword evidence="2" id="KW-1185">Reference proteome</keyword>
<dbReference type="EMBL" id="BAAAEI010000021">
    <property type="protein sequence ID" value="GAA0366535.1"/>
    <property type="molecule type" value="Genomic_DNA"/>
</dbReference>